<feature type="region of interest" description="Disordered" evidence="1">
    <location>
        <begin position="34"/>
        <end position="62"/>
    </location>
</feature>
<evidence type="ECO:0000313" key="2">
    <source>
        <dbReference type="EMBL" id="KAJ4961243.1"/>
    </source>
</evidence>
<accession>A0A9Q0H800</accession>
<name>A0A9Q0H800_9MAGN</name>
<dbReference type="Proteomes" id="UP001141806">
    <property type="component" value="Unassembled WGS sequence"/>
</dbReference>
<dbReference type="EMBL" id="JAMYWD010000009">
    <property type="protein sequence ID" value="KAJ4961243.1"/>
    <property type="molecule type" value="Genomic_DNA"/>
</dbReference>
<feature type="compositionally biased region" description="Acidic residues" evidence="1">
    <location>
        <begin position="34"/>
        <end position="55"/>
    </location>
</feature>
<proteinExistence type="predicted"/>
<keyword evidence="3" id="KW-1185">Reference proteome</keyword>
<protein>
    <submittedName>
        <fullName evidence="2">Uncharacterized protein</fullName>
    </submittedName>
</protein>
<dbReference type="OrthoDB" id="10593436at2759"/>
<reference evidence="2" key="1">
    <citation type="journal article" date="2023" name="Plant J.">
        <title>The genome of the king protea, Protea cynaroides.</title>
        <authorList>
            <person name="Chang J."/>
            <person name="Duong T.A."/>
            <person name="Schoeman C."/>
            <person name="Ma X."/>
            <person name="Roodt D."/>
            <person name="Barker N."/>
            <person name="Li Z."/>
            <person name="Van de Peer Y."/>
            <person name="Mizrachi E."/>
        </authorList>
    </citation>
    <scope>NUCLEOTIDE SEQUENCE</scope>
    <source>
        <tissue evidence="2">Young leaves</tissue>
    </source>
</reference>
<evidence type="ECO:0000256" key="1">
    <source>
        <dbReference type="SAM" id="MobiDB-lite"/>
    </source>
</evidence>
<evidence type="ECO:0000313" key="3">
    <source>
        <dbReference type="Proteomes" id="UP001141806"/>
    </source>
</evidence>
<gene>
    <name evidence="2" type="ORF">NE237_021153</name>
</gene>
<dbReference type="AlphaFoldDB" id="A0A9Q0H800"/>
<organism evidence="2 3">
    <name type="scientific">Protea cynaroides</name>
    <dbReference type="NCBI Taxonomy" id="273540"/>
    <lineage>
        <taxon>Eukaryota</taxon>
        <taxon>Viridiplantae</taxon>
        <taxon>Streptophyta</taxon>
        <taxon>Embryophyta</taxon>
        <taxon>Tracheophyta</taxon>
        <taxon>Spermatophyta</taxon>
        <taxon>Magnoliopsida</taxon>
        <taxon>Proteales</taxon>
        <taxon>Proteaceae</taxon>
        <taxon>Protea</taxon>
    </lineage>
</organism>
<comment type="caution">
    <text evidence="2">The sequence shown here is derived from an EMBL/GenBank/DDBJ whole genome shotgun (WGS) entry which is preliminary data.</text>
</comment>
<sequence length="119" mass="13767">MTYGHLYCTSYTRWLQSLLRRLQCLRSLLLSESPELDTSDADSELESSDSEEPELPESGSDSETAFCCCMISLVIFFRYSRRFSVSPPRPIEVEKFIENLVFLRVIRKTFIQQANAKVL</sequence>